<dbReference type="AlphaFoldDB" id="A0A438CWT1"/>
<proteinExistence type="predicted"/>
<dbReference type="Proteomes" id="UP000288805">
    <property type="component" value="Unassembled WGS sequence"/>
</dbReference>
<organism evidence="1 2">
    <name type="scientific">Vitis vinifera</name>
    <name type="common">Grape</name>
    <dbReference type="NCBI Taxonomy" id="29760"/>
    <lineage>
        <taxon>Eukaryota</taxon>
        <taxon>Viridiplantae</taxon>
        <taxon>Streptophyta</taxon>
        <taxon>Embryophyta</taxon>
        <taxon>Tracheophyta</taxon>
        <taxon>Spermatophyta</taxon>
        <taxon>Magnoliopsida</taxon>
        <taxon>eudicotyledons</taxon>
        <taxon>Gunneridae</taxon>
        <taxon>Pentapetalae</taxon>
        <taxon>rosids</taxon>
        <taxon>Vitales</taxon>
        <taxon>Vitaceae</taxon>
        <taxon>Viteae</taxon>
        <taxon>Vitis</taxon>
    </lineage>
</organism>
<protein>
    <submittedName>
        <fullName evidence="1">Uncharacterized protein</fullName>
    </submittedName>
</protein>
<comment type="caution">
    <text evidence="1">The sequence shown here is derived from an EMBL/GenBank/DDBJ whole genome shotgun (WGS) entry which is preliminary data.</text>
</comment>
<evidence type="ECO:0000313" key="2">
    <source>
        <dbReference type="Proteomes" id="UP000288805"/>
    </source>
</evidence>
<dbReference type="EMBL" id="QGNW01001945">
    <property type="protein sequence ID" value="RVW27652.1"/>
    <property type="molecule type" value="Genomic_DNA"/>
</dbReference>
<name>A0A438CWT1_VITVI</name>
<gene>
    <name evidence="1" type="ORF">CK203_104997</name>
</gene>
<reference evidence="1 2" key="1">
    <citation type="journal article" date="2018" name="PLoS Genet.">
        <title>Population sequencing reveals clonal diversity and ancestral inbreeding in the grapevine cultivar Chardonnay.</title>
        <authorList>
            <person name="Roach M.J."/>
            <person name="Johnson D.L."/>
            <person name="Bohlmann J."/>
            <person name="van Vuuren H.J."/>
            <person name="Jones S.J."/>
            <person name="Pretorius I.S."/>
            <person name="Schmidt S.A."/>
            <person name="Borneman A.R."/>
        </authorList>
    </citation>
    <scope>NUCLEOTIDE SEQUENCE [LARGE SCALE GENOMIC DNA]</scope>
    <source>
        <strain evidence="2">cv. Chardonnay</strain>
        <tissue evidence="1">Leaf</tissue>
    </source>
</reference>
<sequence>MFEIRNKAQNLKQGDLDKLNEVRRHLAIRTLLTEEEKKVGNMSCSEENLQTQRKMQHSCDDRHCNVLMQGDNNSSLNLTKEQIEQPYKLLTPAKSTSTSVGPERYILDSL</sequence>
<evidence type="ECO:0000313" key="1">
    <source>
        <dbReference type="EMBL" id="RVW27652.1"/>
    </source>
</evidence>
<accession>A0A438CWT1</accession>